<evidence type="ECO:0000313" key="5">
    <source>
        <dbReference type="EMBL" id="VVC88221.1"/>
    </source>
</evidence>
<dbReference type="GO" id="GO:0006325">
    <property type="term" value="P:chromatin organization"/>
    <property type="evidence" value="ECO:0007669"/>
    <property type="project" value="InterPro"/>
</dbReference>
<sequence length="1997" mass="228693">MIKLSALNDESDDDSDSEEEVSREALEQIALQQYAKALELQRKGNLPDATQLLKDLLDTELLYEVKKPERGEKVTGPLFNLKYLCYKNLASMLSAGGELEAAIDAYLTASNLDDTDITLWHRLGLLCMRAKKYELALQAFQKGVDRNPRHWPCLDKLVLLTLALDFKEQCIAVIHETLQLDPGYLRGLAYRKYIYKLYPHMKDYMEYLNPIYKWNEDLEDPLNNKMADNLVKEAEEIQEIYTQQQRDEKFKHIVPNLILNKPITRLSWEALGAALVHMHKYMTEHCYSHACFIQLIMEIDDCVSSTNKMEVCEEEQINKNAPEGIEEEVAMDVDKLVEEEEKKSSENENNDLSDREKTVTDTEKVESDVENKNELISEISADPKTQKKSGVRRRGSDLSFLQQWEWCKNRRSGRKKVANKQDDNIYDTLRRMVPIPLIPEMIKRKENQTRETSPKLEKFFEEKENTKVNENEVYFNSDLEQNDVKSFIKKNIENKKDIIDMLKDYLMILSLKWKQKWPTGLIKTFIAANDCYSNHIDNPACTNDNFENLIHYTLVNLLVVEFTVNEELDSKNTQNITHNLCAIDTIEVILRLKPQILEGMDLLETVLRQLWQKMHIFLLNKSYDSALDYLYKLYYEFEAMGDQANIFCLELVNFTFKPLVNLNEVLEYIKFLERNKMLSTVQDLFNKECYEDVLTVVIDSFEHCKNSAKQQEEEMCLDFAVQLSLILDSYWALGKTDECFKWSFICLHEALKHYFRFTSGSAEYEKWSLIVVKILKSMEHILSTQGFSCIDVLNEKDLSQGLEDLIRIIGHQVETNSTDMPVDTIAPWIVMHYILQREEDQGRGRYITDKDKVPEDEIPNPIMVLFIAHEHLGKRGWCAHSDSKLLYFILDTIVPRIRSPALSKSLEQISQYMEQCVFCLYGHPEKKSKVKYLLDHNVPPRTLDWERAQQLYEIFRPPILPALEGKLSGISSDTEALFLRIITLLPNECDPQKYISDLEKYIKGVENKLPLFPPLLPYKMKDIYFLLGDYYFKKEDGKMAVKYNMLDVIINNDRLESWAQISLAKAINLERVLNSCKNIHSEREFLNPAKSTIRCFKRSLELDPSRCSIWIEFGNFAYTVHSFCSRLLKQASESLSMEDFEELEQQKENLLEMTQKCFTSVLEDLNSSTDSRDNEDPWLLYYMLGKSAEKRNKSPSVYLNYYVKGVKSLQETDATYPLKINYSSPTHLCIEVLELHYRIHASILKYIEQHENKPIPASVGKVFLACIEEWQKSPFSKKSRKEGETDNECKSEETSFQAANILKRSISDAGEEDNVEVKRLKLESAAAKVRRSASYDTERNKDPAPQTSSNVNELKETSDATVKSDTTEDKTLNKEESETEKQVSGKHCETEDSRKGESSSSESSSDSSSSESSSESSSDSSDNSTKSVAKNLSDNQIMEIVSDCLDALEDCACRFPPHYKAIYRLAHYHFYYSKGKDIERCRDLMLSSFTSRSGQKLGGLFSERKQSNFFNNIWKIPISEVDRAGSFAFHMNRSVLLTMEILKEIDDHKTLLDLSLHLQRIPDSDKKYLRDSDREDLAQQAFSLSVQSLKGQLLKFSQQSDLKSNVVERDALKSLMIDIYRAYQRVQKQPNHKQFTNLLVDAYKLMTNKPINENMNLVDLSMKYCQSRLQKLKQQATQASFDKIQQLQKKREKESAKAESVKSTVASAPPPVTSAQSNKTEAKQQPSLSTLPKMSSHDIAAAFQSYVPLLNESVMSQQTAAALSYLTNMSAYAGYPSLQSSLQTSLQNTFQAEFYRQFLGPNISSYNLPAKKSKRGPKPGSTRNTTLKKHKSFSGLLPKKAAPTPVITSLQKSSSALAPSMGTILTTLPASMSMNLPSYAQTNIKSVPQAHMSTATTVSAAIHTKPPLPHQQVSPGKTLQEKLAERQKHMPSVSKSTVDINASISRLPSSLTITKSSVPKSAGQVKKTEVKKSLAFDTEKCPRPITSDEIIVLDDDD</sequence>
<dbReference type="GO" id="GO:0005634">
    <property type="term" value="C:nucleus"/>
    <property type="evidence" value="ECO:0007669"/>
    <property type="project" value="UniProtKB-SubCell"/>
</dbReference>
<gene>
    <name evidence="5" type="ORF">LSINAPIS_LOCUS1646</name>
</gene>
<dbReference type="InterPro" id="IPR011990">
    <property type="entry name" value="TPR-like_helical_dom_sf"/>
</dbReference>
<feature type="compositionally biased region" description="Basic and acidic residues" evidence="4">
    <location>
        <begin position="1689"/>
        <end position="1700"/>
    </location>
</feature>
<evidence type="ECO:0000256" key="1">
    <source>
        <dbReference type="ARBA" id="ARBA00004123"/>
    </source>
</evidence>
<feature type="region of interest" description="Disordered" evidence="4">
    <location>
        <begin position="1"/>
        <end position="24"/>
    </location>
</feature>
<evidence type="ECO:0000313" key="6">
    <source>
        <dbReference type="Proteomes" id="UP000324832"/>
    </source>
</evidence>
<feature type="compositionally biased region" description="Acidic residues" evidence="4">
    <location>
        <begin position="9"/>
        <end position="19"/>
    </location>
</feature>
<feature type="region of interest" description="Disordered" evidence="4">
    <location>
        <begin position="1806"/>
        <end position="1833"/>
    </location>
</feature>
<dbReference type="EMBL" id="FZQP02000260">
    <property type="protein sequence ID" value="VVC88221.1"/>
    <property type="molecule type" value="Genomic_DNA"/>
</dbReference>
<dbReference type="InterPro" id="IPR033053">
    <property type="entry name" value="Hir3/CABIN1"/>
</dbReference>
<feature type="region of interest" description="Disordered" evidence="4">
    <location>
        <begin position="339"/>
        <end position="370"/>
    </location>
</feature>
<keyword evidence="6" id="KW-1185">Reference proteome</keyword>
<reference evidence="5 6" key="1">
    <citation type="submission" date="2017-07" db="EMBL/GenBank/DDBJ databases">
        <authorList>
            <person name="Talla V."/>
            <person name="Backstrom N."/>
        </authorList>
    </citation>
    <scope>NUCLEOTIDE SEQUENCE [LARGE SCALE GENOMIC DNA]</scope>
</reference>
<dbReference type="Gene3D" id="1.25.40.10">
    <property type="entry name" value="Tetratricopeptide repeat domain"/>
    <property type="match status" value="1"/>
</dbReference>
<dbReference type="PROSITE" id="PS50005">
    <property type="entry name" value="TPR"/>
    <property type="match status" value="1"/>
</dbReference>
<name>A0A5E4PTF4_9NEOP</name>
<feature type="compositionally biased region" description="Basic and acidic residues" evidence="4">
    <location>
        <begin position="1365"/>
        <end position="1397"/>
    </location>
</feature>
<feature type="repeat" description="TPR" evidence="3">
    <location>
        <begin position="117"/>
        <end position="150"/>
    </location>
</feature>
<dbReference type="SUPFAM" id="SSF48452">
    <property type="entry name" value="TPR-like"/>
    <property type="match status" value="1"/>
</dbReference>
<proteinExistence type="predicted"/>
<protein>
    <submittedName>
        <fullName evidence="5">Uncharacterized protein</fullName>
    </submittedName>
</protein>
<dbReference type="PANTHER" id="PTHR15502">
    <property type="entry name" value="CALCINEURIN-BINDING PROTEIN CABIN 1-RELATED"/>
    <property type="match status" value="1"/>
</dbReference>
<keyword evidence="2" id="KW-0539">Nucleus</keyword>
<feature type="region of interest" description="Disordered" evidence="4">
    <location>
        <begin position="1326"/>
        <end position="1430"/>
    </location>
</feature>
<evidence type="ECO:0000256" key="4">
    <source>
        <dbReference type="SAM" id="MobiDB-lite"/>
    </source>
</evidence>
<dbReference type="PANTHER" id="PTHR15502:SF7">
    <property type="entry name" value="CALCINEURIN-BINDING PROTEIN CABIN-1"/>
    <property type="match status" value="1"/>
</dbReference>
<dbReference type="SMART" id="SM00028">
    <property type="entry name" value="TPR"/>
    <property type="match status" value="2"/>
</dbReference>
<evidence type="ECO:0000256" key="3">
    <source>
        <dbReference type="PROSITE-ProRule" id="PRU00339"/>
    </source>
</evidence>
<feature type="compositionally biased region" description="Polar residues" evidence="4">
    <location>
        <begin position="1713"/>
        <end position="1731"/>
    </location>
</feature>
<comment type="subcellular location">
    <subcellularLocation>
        <location evidence="1">Nucleus</location>
    </subcellularLocation>
</comment>
<accession>A0A5E4PTF4</accession>
<organism evidence="5 6">
    <name type="scientific">Leptidea sinapis</name>
    <dbReference type="NCBI Taxonomy" id="189913"/>
    <lineage>
        <taxon>Eukaryota</taxon>
        <taxon>Metazoa</taxon>
        <taxon>Ecdysozoa</taxon>
        <taxon>Arthropoda</taxon>
        <taxon>Hexapoda</taxon>
        <taxon>Insecta</taxon>
        <taxon>Pterygota</taxon>
        <taxon>Neoptera</taxon>
        <taxon>Endopterygota</taxon>
        <taxon>Lepidoptera</taxon>
        <taxon>Glossata</taxon>
        <taxon>Ditrysia</taxon>
        <taxon>Papilionoidea</taxon>
        <taxon>Pieridae</taxon>
        <taxon>Dismorphiinae</taxon>
        <taxon>Leptidea</taxon>
    </lineage>
</organism>
<dbReference type="InterPro" id="IPR019734">
    <property type="entry name" value="TPR_rpt"/>
</dbReference>
<feature type="compositionally biased region" description="Low complexity" evidence="4">
    <location>
        <begin position="1398"/>
        <end position="1422"/>
    </location>
</feature>
<dbReference type="GO" id="GO:0031491">
    <property type="term" value="F:nucleosome binding"/>
    <property type="evidence" value="ECO:0007669"/>
    <property type="project" value="TreeGrafter"/>
</dbReference>
<feature type="region of interest" description="Disordered" evidence="4">
    <location>
        <begin position="1687"/>
        <end position="1731"/>
    </location>
</feature>
<evidence type="ECO:0000256" key="2">
    <source>
        <dbReference type="ARBA" id="ARBA00023242"/>
    </source>
</evidence>
<dbReference type="Proteomes" id="UP000324832">
    <property type="component" value="Unassembled WGS sequence"/>
</dbReference>
<keyword evidence="3" id="KW-0802">TPR repeat</keyword>